<evidence type="ECO:0000256" key="1">
    <source>
        <dbReference type="ARBA" id="ARBA00023117"/>
    </source>
</evidence>
<name>A0A1R3KNU0_9ROSI</name>
<feature type="compositionally biased region" description="Basic residues" evidence="3">
    <location>
        <begin position="26"/>
        <end position="43"/>
    </location>
</feature>
<dbReference type="PANTHER" id="PTHR22881:SF26">
    <property type="entry name" value="BROMODOMAIN CONTAINING PROTEIN, EXPRESSED"/>
    <property type="match status" value="1"/>
</dbReference>
<organism evidence="5 6">
    <name type="scientific">Corchorus olitorius</name>
    <dbReference type="NCBI Taxonomy" id="93759"/>
    <lineage>
        <taxon>Eukaryota</taxon>
        <taxon>Viridiplantae</taxon>
        <taxon>Streptophyta</taxon>
        <taxon>Embryophyta</taxon>
        <taxon>Tracheophyta</taxon>
        <taxon>Spermatophyta</taxon>
        <taxon>Magnoliopsida</taxon>
        <taxon>eudicotyledons</taxon>
        <taxon>Gunneridae</taxon>
        <taxon>Pentapetalae</taxon>
        <taxon>rosids</taxon>
        <taxon>malvids</taxon>
        <taxon>Malvales</taxon>
        <taxon>Malvaceae</taxon>
        <taxon>Grewioideae</taxon>
        <taxon>Apeibeae</taxon>
        <taxon>Corchorus</taxon>
    </lineage>
</organism>
<dbReference type="InterPro" id="IPR001487">
    <property type="entry name" value="Bromodomain"/>
</dbReference>
<dbReference type="EMBL" id="AWUE01012624">
    <property type="protein sequence ID" value="OMP08741.1"/>
    <property type="molecule type" value="Genomic_DNA"/>
</dbReference>
<dbReference type="SUPFAM" id="SSF47370">
    <property type="entry name" value="Bromodomain"/>
    <property type="match status" value="1"/>
</dbReference>
<dbReference type="PRINTS" id="PR00503">
    <property type="entry name" value="BROMODOMAIN"/>
</dbReference>
<dbReference type="AlphaFoldDB" id="A0A1R3KNU0"/>
<feature type="region of interest" description="Disordered" evidence="3">
    <location>
        <begin position="1"/>
        <end position="134"/>
    </location>
</feature>
<gene>
    <name evidence="5" type="ORF">COLO4_06159</name>
</gene>
<keyword evidence="6" id="KW-1185">Reference proteome</keyword>
<comment type="caution">
    <text evidence="5">The sequence shown here is derived from an EMBL/GenBank/DDBJ whole genome shotgun (WGS) entry which is preliminary data.</text>
</comment>
<keyword evidence="1 2" id="KW-0103">Bromodomain</keyword>
<feature type="compositionally biased region" description="Basic residues" evidence="3">
    <location>
        <begin position="68"/>
        <end position="77"/>
    </location>
</feature>
<dbReference type="CDD" id="cd04369">
    <property type="entry name" value="Bromodomain"/>
    <property type="match status" value="1"/>
</dbReference>
<evidence type="ECO:0000256" key="2">
    <source>
        <dbReference type="PROSITE-ProRule" id="PRU00035"/>
    </source>
</evidence>
<feature type="compositionally biased region" description="Polar residues" evidence="3">
    <location>
        <begin position="85"/>
        <end position="98"/>
    </location>
</feature>
<feature type="compositionally biased region" description="Polar residues" evidence="3">
    <location>
        <begin position="106"/>
        <end position="120"/>
    </location>
</feature>
<dbReference type="SMART" id="SM00297">
    <property type="entry name" value="BROMO"/>
    <property type="match status" value="1"/>
</dbReference>
<proteinExistence type="predicted"/>
<evidence type="ECO:0000313" key="6">
    <source>
        <dbReference type="Proteomes" id="UP000187203"/>
    </source>
</evidence>
<sequence>MSKWKEGQRRRSPRISAISNACKNKNNSKSKSKSMARQSRRVGRTALAPPAQEMGLQKPQAQGPASRTRARGKRKLKPLHDVAATSLSSFATQQGSDQQSHDEDQPISSDPPTAPGGNSTKFDDKAASPDQLSSVRSSKWIPEKRVLELILDILQRRDTHEIFAEPVDPEEVEDYYEIIKEPMDFGTMRAKLHEGMYTSLQQFEVCALFSGFSSSFFLLKYDVYLISRNAMHFNSSATIYFREARAIHELARKVFHALKTDPENFELEFSETRRRTSRRLISESRATSYSSNCKPATNLRSDSKSNISSKIMPCSLHNSSNLRKSISGIHGHSAAATEFSPRDNEVHSGATNGRRNSFAEVDRRCTYRPWMSLLTENDSIVSSDSEQLIPVNQQDIGYKDSLMLFVKDLGPIAQKIAKRKLIGCLIDASNCWTTPDSRHWVQELECQNPKAFGSTQRGLATPDSAFIGAPGNLFDHFHRGPNIFGNANYKVNSSYAAAGEKVYAMDQMLIRNASADIQSSEEKRTPVSFGGDDRSCSATDVFGHFGSDDRFHQDHRSEIQLGFSAFSFGAQQPNLSVAGLKNSGKSLTPITMVGSDSCTHAPQLQSSSAQSQANMWDLRSRNNYNVSASWPQQTMGSSICSEAKGSRHNDNIPIPRSWGQDITAADEVETSGFVQASQPMRLNSQFIFDLPFLKKRLDQINSSGKDKIFQQGFSAEDPFLDKVNWKRESIYSQHKELSIQTYNDSYKPFSLDAQHGDLALQL</sequence>
<dbReference type="PANTHER" id="PTHR22881">
    <property type="entry name" value="BROMODOMAIN CONTAINING PROTEIN"/>
    <property type="match status" value="1"/>
</dbReference>
<dbReference type="Pfam" id="PF00439">
    <property type="entry name" value="Bromodomain"/>
    <property type="match status" value="1"/>
</dbReference>
<reference evidence="6" key="1">
    <citation type="submission" date="2013-09" db="EMBL/GenBank/DDBJ databases">
        <title>Corchorus olitorius genome sequencing.</title>
        <authorList>
            <person name="Alam M."/>
            <person name="Haque M.S."/>
            <person name="Islam M.S."/>
            <person name="Emdad E.M."/>
            <person name="Islam M.M."/>
            <person name="Ahmed B."/>
            <person name="Halim A."/>
            <person name="Hossen Q.M.M."/>
            <person name="Hossain M.Z."/>
            <person name="Ahmed R."/>
            <person name="Khan M.M."/>
            <person name="Islam R."/>
            <person name="Rashid M.M."/>
            <person name="Khan S.A."/>
            <person name="Rahman M.S."/>
            <person name="Alam M."/>
            <person name="Yahiya A.S."/>
            <person name="Khan M.S."/>
            <person name="Azam M.S."/>
            <person name="Haque T."/>
            <person name="Lashkar M.Z.H."/>
            <person name="Akhand A.I."/>
            <person name="Morshed G."/>
            <person name="Roy S."/>
            <person name="Uddin K.S."/>
            <person name="Rabeya T."/>
            <person name="Hossain A.S."/>
            <person name="Chowdhury A."/>
            <person name="Snigdha A.R."/>
            <person name="Mortoza M.S."/>
            <person name="Matin S.A."/>
            <person name="Hoque S.M.E."/>
            <person name="Islam M.K."/>
            <person name="Roy D.K."/>
            <person name="Haider R."/>
            <person name="Moosa M.M."/>
            <person name="Elias S.M."/>
            <person name="Hasan A.M."/>
            <person name="Jahan S."/>
            <person name="Shafiuddin M."/>
            <person name="Mahmood N."/>
            <person name="Shommy N.S."/>
        </authorList>
    </citation>
    <scope>NUCLEOTIDE SEQUENCE [LARGE SCALE GENOMIC DNA]</scope>
    <source>
        <strain evidence="6">cv. O-4</strain>
    </source>
</reference>
<dbReference type="InterPro" id="IPR051831">
    <property type="entry name" value="Bromodomain_contain_prot"/>
</dbReference>
<dbReference type="STRING" id="93759.A0A1R3KNU0"/>
<dbReference type="OrthoDB" id="21449at2759"/>
<evidence type="ECO:0000259" key="4">
    <source>
        <dbReference type="PROSITE" id="PS50014"/>
    </source>
</evidence>
<accession>A0A1R3KNU0</accession>
<evidence type="ECO:0000313" key="5">
    <source>
        <dbReference type="EMBL" id="OMP08741.1"/>
    </source>
</evidence>
<dbReference type="Proteomes" id="UP000187203">
    <property type="component" value="Unassembled WGS sequence"/>
</dbReference>
<dbReference type="InterPro" id="IPR036427">
    <property type="entry name" value="Bromodomain-like_sf"/>
</dbReference>
<dbReference type="Gene3D" id="1.20.920.10">
    <property type="entry name" value="Bromodomain-like"/>
    <property type="match status" value="1"/>
</dbReference>
<dbReference type="PROSITE" id="PS50014">
    <property type="entry name" value="BROMODOMAIN_2"/>
    <property type="match status" value="1"/>
</dbReference>
<protein>
    <recommendedName>
        <fullName evidence="4">Bromo domain-containing protein</fullName>
    </recommendedName>
</protein>
<feature type="domain" description="Bromo" evidence="4">
    <location>
        <begin position="155"/>
        <end position="241"/>
    </location>
</feature>
<evidence type="ECO:0000256" key="3">
    <source>
        <dbReference type="SAM" id="MobiDB-lite"/>
    </source>
</evidence>